<proteinExistence type="predicted"/>
<protein>
    <submittedName>
        <fullName evidence="2">Uncharacterized protein</fullName>
    </submittedName>
</protein>
<evidence type="ECO:0000256" key="1">
    <source>
        <dbReference type="SAM" id="Phobius"/>
    </source>
</evidence>
<keyword evidence="3" id="KW-1185">Reference proteome</keyword>
<feature type="transmembrane region" description="Helical" evidence="1">
    <location>
        <begin position="149"/>
        <end position="174"/>
    </location>
</feature>
<keyword evidence="1" id="KW-1133">Transmembrane helix</keyword>
<comment type="caution">
    <text evidence="2">The sequence shown here is derived from an EMBL/GenBank/DDBJ whole genome shotgun (WGS) entry which is preliminary data.</text>
</comment>
<gene>
    <name evidence="2" type="ORF">FDENT_5208</name>
</gene>
<dbReference type="Proteomes" id="UP000562682">
    <property type="component" value="Unassembled WGS sequence"/>
</dbReference>
<name>A0A8H5XAI7_9HYPO</name>
<accession>A0A8H5XAI7</accession>
<dbReference type="AlphaFoldDB" id="A0A8H5XAI7"/>
<evidence type="ECO:0000313" key="3">
    <source>
        <dbReference type="Proteomes" id="UP000562682"/>
    </source>
</evidence>
<reference evidence="2 3" key="1">
    <citation type="submission" date="2020-05" db="EMBL/GenBank/DDBJ databases">
        <title>Identification and distribution of gene clusters putatively required for synthesis of sphingolipid metabolism inhibitors in phylogenetically diverse species of the filamentous fungus Fusarium.</title>
        <authorList>
            <person name="Kim H.-S."/>
            <person name="Busman M."/>
            <person name="Brown D.W."/>
            <person name="Divon H."/>
            <person name="Uhlig S."/>
            <person name="Proctor R.H."/>
        </authorList>
    </citation>
    <scope>NUCLEOTIDE SEQUENCE [LARGE SCALE GENOMIC DNA]</scope>
    <source>
        <strain evidence="2 3">NRRL 25311</strain>
    </source>
</reference>
<feature type="transmembrane region" description="Helical" evidence="1">
    <location>
        <begin position="226"/>
        <end position="247"/>
    </location>
</feature>
<evidence type="ECO:0000313" key="2">
    <source>
        <dbReference type="EMBL" id="KAF5687918.1"/>
    </source>
</evidence>
<sequence length="252" mass="28238">MRMHKPTHQEAPNILIFENAICTIPGNRVANDQLDQVTTPVGRTVPSHEPDTVATFLDEPNICWSPAVPSFSRNYPTSTDMRMRLPRYHPLMPPVVMSSTQDGRLLMAHPQDRLQSEIEDLKAQYQSGDQRVSQKQSKLFWGFLFLRKLILVVAFAFIMFVASIPITVVFAPYISPSLLELNDMMGVQTSEVEIHDVAVRGPNSVWDPRGRPASPLVSASGATLSLVLKVVSAWVEYAGGIAWIFLFSRLQY</sequence>
<dbReference type="EMBL" id="JAAOAK010000127">
    <property type="protein sequence ID" value="KAF5687918.1"/>
    <property type="molecule type" value="Genomic_DNA"/>
</dbReference>
<keyword evidence="1" id="KW-0812">Transmembrane</keyword>
<organism evidence="2 3">
    <name type="scientific">Fusarium denticulatum</name>
    <dbReference type="NCBI Taxonomy" id="48507"/>
    <lineage>
        <taxon>Eukaryota</taxon>
        <taxon>Fungi</taxon>
        <taxon>Dikarya</taxon>
        <taxon>Ascomycota</taxon>
        <taxon>Pezizomycotina</taxon>
        <taxon>Sordariomycetes</taxon>
        <taxon>Hypocreomycetidae</taxon>
        <taxon>Hypocreales</taxon>
        <taxon>Nectriaceae</taxon>
        <taxon>Fusarium</taxon>
        <taxon>Fusarium fujikuroi species complex</taxon>
    </lineage>
</organism>
<keyword evidence="1" id="KW-0472">Membrane</keyword>